<proteinExistence type="predicted"/>
<keyword evidence="7 9" id="KW-0472">Membrane</keyword>
<feature type="transmembrane region" description="Helical" evidence="9">
    <location>
        <begin position="309"/>
        <end position="327"/>
    </location>
</feature>
<protein>
    <submittedName>
        <fullName evidence="11">ArnT family glycosyltransferase</fullName>
        <ecNumber evidence="11">2.4.-.-</ecNumber>
    </submittedName>
</protein>
<evidence type="ECO:0000256" key="1">
    <source>
        <dbReference type="ARBA" id="ARBA00004651"/>
    </source>
</evidence>
<name>A0ABV5N1M8_9ACTN</name>
<keyword evidence="2" id="KW-1003">Cell membrane</keyword>
<gene>
    <name evidence="11" type="ORF">ACFF45_16115</name>
</gene>
<evidence type="ECO:0000256" key="7">
    <source>
        <dbReference type="ARBA" id="ARBA00023136"/>
    </source>
</evidence>
<dbReference type="InterPro" id="IPR003342">
    <property type="entry name" value="ArnT-like_N"/>
</dbReference>
<feature type="transmembrane region" description="Helical" evidence="9">
    <location>
        <begin position="399"/>
        <end position="418"/>
    </location>
</feature>
<evidence type="ECO:0000256" key="9">
    <source>
        <dbReference type="SAM" id="Phobius"/>
    </source>
</evidence>
<feature type="transmembrane region" description="Helical" evidence="9">
    <location>
        <begin position="148"/>
        <end position="166"/>
    </location>
</feature>
<evidence type="ECO:0000313" key="11">
    <source>
        <dbReference type="EMBL" id="MFB9464188.1"/>
    </source>
</evidence>
<feature type="region of interest" description="Disordered" evidence="8">
    <location>
        <begin position="1"/>
        <end position="37"/>
    </location>
</feature>
<evidence type="ECO:0000313" key="12">
    <source>
        <dbReference type="Proteomes" id="UP001589709"/>
    </source>
</evidence>
<dbReference type="PANTHER" id="PTHR33908">
    <property type="entry name" value="MANNOSYLTRANSFERASE YKCB-RELATED"/>
    <property type="match status" value="1"/>
</dbReference>
<feature type="transmembrane region" description="Helical" evidence="9">
    <location>
        <begin position="42"/>
        <end position="61"/>
    </location>
</feature>
<comment type="caution">
    <text evidence="11">The sequence shown here is derived from an EMBL/GenBank/DDBJ whole genome shotgun (WGS) entry which is preliminary data.</text>
</comment>
<keyword evidence="12" id="KW-1185">Reference proteome</keyword>
<feature type="transmembrane region" description="Helical" evidence="9">
    <location>
        <begin position="359"/>
        <end position="378"/>
    </location>
</feature>
<dbReference type="GO" id="GO:0016757">
    <property type="term" value="F:glycosyltransferase activity"/>
    <property type="evidence" value="ECO:0007669"/>
    <property type="project" value="UniProtKB-KW"/>
</dbReference>
<feature type="domain" description="ArnT-like N-terminal" evidence="10">
    <location>
        <begin position="112"/>
        <end position="258"/>
    </location>
</feature>
<evidence type="ECO:0000256" key="3">
    <source>
        <dbReference type="ARBA" id="ARBA00022676"/>
    </source>
</evidence>
<comment type="subcellular location">
    <subcellularLocation>
        <location evidence="1">Cell membrane</location>
        <topology evidence="1">Multi-pass membrane protein</topology>
    </subcellularLocation>
</comment>
<keyword evidence="6 9" id="KW-1133">Transmembrane helix</keyword>
<evidence type="ECO:0000256" key="6">
    <source>
        <dbReference type="ARBA" id="ARBA00022989"/>
    </source>
</evidence>
<feature type="transmembrane region" description="Helical" evidence="9">
    <location>
        <begin position="125"/>
        <end position="142"/>
    </location>
</feature>
<dbReference type="EMBL" id="JBHMCY010000027">
    <property type="protein sequence ID" value="MFB9464188.1"/>
    <property type="molecule type" value="Genomic_DNA"/>
</dbReference>
<dbReference type="Proteomes" id="UP001589709">
    <property type="component" value="Unassembled WGS sequence"/>
</dbReference>
<keyword evidence="4 11" id="KW-0808">Transferase</keyword>
<evidence type="ECO:0000259" key="10">
    <source>
        <dbReference type="Pfam" id="PF02366"/>
    </source>
</evidence>
<feature type="transmembrane region" description="Helical" evidence="9">
    <location>
        <begin position="334"/>
        <end position="353"/>
    </location>
</feature>
<dbReference type="InterPro" id="IPR050297">
    <property type="entry name" value="LipidA_mod_glycosyltrf_83"/>
</dbReference>
<feature type="transmembrane region" description="Helical" evidence="9">
    <location>
        <begin position="238"/>
        <end position="257"/>
    </location>
</feature>
<dbReference type="EC" id="2.4.-.-" evidence="11"/>
<feature type="transmembrane region" description="Helical" evidence="9">
    <location>
        <begin position="202"/>
        <end position="226"/>
    </location>
</feature>
<sequence>MTSTLPAATGVEVPAQRTVAPRTSPANQTKPPKRLRSSRPDLVLCGLLLVAVLVVQGWNIADYPSLSDDEGTYLAQAWAVQEGRGLAHYTYWYDHPPLGWIQLALLTWIPAHLAPESMTVGSMRAMMLLVSAVSAVLVYVLARRLSLPRWAAGLAMALFGLSPLSVVLQREIFLDNIAVMWTLLAFTLAASPSRHLWHHFGAGMAAAAAVLTKETMLLVLPAVLVTMWRHSHRDTRKFALTGAVTACALLGVSYPLFALLKGELLPGSGHVSLWDGIVYQMSRPGSGSVLEPGTGSYGVLQSWLYYDRVLPLGGLAGALLLVLTWRWSVTARALAGPALAVAILAGMALRPGYLPAMYIIQALPFLALVLAGGTASVAHAVLRRRRRAGEGRVLSGGRYALAAVLALAAGAYVVPRWYDGDRTAMTADANAPYRAAAAWLDAEVERPRDTRVLVDDALWLDLVHQGFAPGLGVIWFYKADLDPAVTKTMPNGWRDLDYVVASPTVRRDAADLPNVRAAMEHSTPVAVFGAGQERIEIRRIDRAGTGVSR</sequence>
<accession>A0ABV5N1M8</accession>
<dbReference type="Pfam" id="PF02366">
    <property type="entry name" value="PMT"/>
    <property type="match status" value="1"/>
</dbReference>
<evidence type="ECO:0000256" key="2">
    <source>
        <dbReference type="ARBA" id="ARBA00022475"/>
    </source>
</evidence>
<feature type="transmembrane region" description="Helical" evidence="9">
    <location>
        <begin position="173"/>
        <end position="190"/>
    </location>
</feature>
<keyword evidence="3 11" id="KW-0328">Glycosyltransferase</keyword>
<organism evidence="11 12">
    <name type="scientific">Streptomyces cinereospinus</name>
    <dbReference type="NCBI Taxonomy" id="285561"/>
    <lineage>
        <taxon>Bacteria</taxon>
        <taxon>Bacillati</taxon>
        <taxon>Actinomycetota</taxon>
        <taxon>Actinomycetes</taxon>
        <taxon>Kitasatosporales</taxon>
        <taxon>Streptomycetaceae</taxon>
        <taxon>Streptomyces</taxon>
    </lineage>
</organism>
<evidence type="ECO:0000256" key="4">
    <source>
        <dbReference type="ARBA" id="ARBA00022679"/>
    </source>
</evidence>
<evidence type="ECO:0000256" key="5">
    <source>
        <dbReference type="ARBA" id="ARBA00022692"/>
    </source>
</evidence>
<keyword evidence="5 9" id="KW-0812">Transmembrane</keyword>
<dbReference type="PANTHER" id="PTHR33908:SF11">
    <property type="entry name" value="MEMBRANE PROTEIN"/>
    <property type="match status" value="1"/>
</dbReference>
<feature type="transmembrane region" description="Helical" evidence="9">
    <location>
        <begin position="97"/>
        <end position="113"/>
    </location>
</feature>
<evidence type="ECO:0000256" key="8">
    <source>
        <dbReference type="SAM" id="MobiDB-lite"/>
    </source>
</evidence>
<dbReference type="RefSeq" id="WP_381346716.1">
    <property type="nucleotide sequence ID" value="NZ_JBHMCY010000027.1"/>
</dbReference>
<reference evidence="11 12" key="1">
    <citation type="submission" date="2024-09" db="EMBL/GenBank/DDBJ databases">
        <authorList>
            <person name="Sun Q."/>
            <person name="Mori K."/>
        </authorList>
    </citation>
    <scope>NUCLEOTIDE SEQUENCE [LARGE SCALE GENOMIC DNA]</scope>
    <source>
        <strain evidence="11 12">JCM 6917</strain>
    </source>
</reference>